<dbReference type="Pfam" id="PF00651">
    <property type="entry name" value="BTB"/>
    <property type="match status" value="2"/>
</dbReference>
<dbReference type="EMBL" id="JAACNH010000007">
    <property type="protein sequence ID" value="KAG8436724.1"/>
    <property type="molecule type" value="Genomic_DNA"/>
</dbReference>
<feature type="compositionally biased region" description="Basic and acidic residues" evidence="1">
    <location>
        <begin position="689"/>
        <end position="699"/>
    </location>
</feature>
<feature type="domain" description="BTB" evidence="2">
    <location>
        <begin position="174"/>
        <end position="241"/>
    </location>
</feature>
<feature type="compositionally biased region" description="Polar residues" evidence="1">
    <location>
        <begin position="1606"/>
        <end position="1618"/>
    </location>
</feature>
<feature type="compositionally biased region" description="Basic and acidic residues" evidence="1">
    <location>
        <begin position="565"/>
        <end position="591"/>
    </location>
</feature>
<dbReference type="InterPro" id="IPR011333">
    <property type="entry name" value="SKP1/BTB/POZ_sf"/>
</dbReference>
<accession>A0A8T2J028</accession>
<dbReference type="OrthoDB" id="409642at2759"/>
<feature type="region of interest" description="Disordered" evidence="1">
    <location>
        <begin position="1392"/>
        <end position="1411"/>
    </location>
</feature>
<proteinExistence type="predicted"/>
<evidence type="ECO:0000256" key="1">
    <source>
        <dbReference type="SAM" id="MobiDB-lite"/>
    </source>
</evidence>
<evidence type="ECO:0000313" key="4">
    <source>
        <dbReference type="Proteomes" id="UP000812440"/>
    </source>
</evidence>
<gene>
    <name evidence="3" type="ORF">GDO86_007712</name>
</gene>
<feature type="region of interest" description="Disordered" evidence="1">
    <location>
        <begin position="1583"/>
        <end position="1623"/>
    </location>
</feature>
<dbReference type="CDD" id="cd18490">
    <property type="entry name" value="BACK_BTBD8"/>
    <property type="match status" value="1"/>
</dbReference>
<protein>
    <recommendedName>
        <fullName evidence="2">BTB domain-containing protein</fullName>
    </recommendedName>
</protein>
<feature type="region of interest" description="Disordered" evidence="1">
    <location>
        <begin position="549"/>
        <end position="764"/>
    </location>
</feature>
<keyword evidence="4" id="KW-1185">Reference proteome</keyword>
<feature type="compositionally biased region" description="Polar residues" evidence="1">
    <location>
        <begin position="1588"/>
        <end position="1598"/>
    </location>
</feature>
<comment type="caution">
    <text evidence="3">The sequence shown here is derived from an EMBL/GenBank/DDBJ whole genome shotgun (WGS) entry which is preliminary data.</text>
</comment>
<dbReference type="InterPro" id="IPR027907">
    <property type="entry name" value="BTBD8_C"/>
</dbReference>
<feature type="domain" description="BTB" evidence="2">
    <location>
        <begin position="48"/>
        <end position="112"/>
    </location>
</feature>
<feature type="region of interest" description="Disordered" evidence="1">
    <location>
        <begin position="1127"/>
        <end position="1170"/>
    </location>
</feature>
<feature type="compositionally biased region" description="Polar residues" evidence="1">
    <location>
        <begin position="553"/>
        <end position="564"/>
    </location>
</feature>
<evidence type="ECO:0000313" key="3">
    <source>
        <dbReference type="EMBL" id="KAG8436724.1"/>
    </source>
</evidence>
<dbReference type="CDD" id="cd18286">
    <property type="entry name" value="BTB2_POZ_BTBD8"/>
    <property type="match status" value="1"/>
</dbReference>
<dbReference type="Pfam" id="PF26017">
    <property type="entry name" value="BACK_BTBD8"/>
    <property type="match status" value="1"/>
</dbReference>
<feature type="region of interest" description="Disordered" evidence="1">
    <location>
        <begin position="782"/>
        <end position="821"/>
    </location>
</feature>
<sequence>MASVGWFANPVLAWLEAKKATEHRKLKCTLSAQLSKDLSRLYCEGIHTDVIILVGRTSFKAHRAILLARAPKFYNSIARTSASGVFPVTNVEPSEIDGFLRIMYSSDWSINEREQHILKMMHEDRIVSNPNQNDDALSHTFSLSKDTEEDSYDLEPASELGKDLLTLLRTTTSPDITIQIENVCFHLHRAILCARSSYFAAMLSGCWAESSKEIIQIQGITPVYMIVMMGFIYGGTVDLPKNADPGHVFVFADMYGLEGLKEVAIYVLRRDYCKFFHKPVVGMQQSVVECLSIVHSLGEEQLYNACIRWIEKYFVACWSEKSFSALHPDLQRKCLSLLIQSLSYRDAAFILMESDRLISILPGVKWAERALNLASELKEECVHYIVEHFSVIIKSKSFFSLLQAQGMSSRPYLLEHIFNEIEKNISIQNCCFLFLAVNELLELASENEMGFTCKIEALCYKLWTFLVQSFYAVRHSEGWKSMSPDHQQKIQAAALDKGDDRRLSKKPIFTSSQQGKSRLEENKKSSWSIQSKTHLGADFSYKKMKSESLGASGYTSNTSRNTTGKTKDDDLRSKEGKKAPAKVLRDQKPTEKIVPTKLKTIVKPKTENNGNAKTEACVKKVDSTAPQKSSSSGRLSTRPKSTNGNNSLSNPRTPKSTGRDLGSPVKVIQLGGKSANAMAEHQNGYNDKQNYHRPADEQHSASSSPQSGKTLTNRLNNHMAHGGASKSESASKKLNGSSIKKKVKEAEFHEDTNSLSMAKQVSNGNELVSEKAKATRTLITTAHQRPKSAPAAISKKQGAAIQGNGPSPSRSVTSKHSEVKTDMKPLNKRISKNTLPPTKISLKAKVTASKNNLSDSNCLSINHKEPKQKIQTESNLSKVKATGLNTRREFKSSPCAFKNSHEQKALSPRKDIDKAYSLKNLQYVENESEHISSCDPVNMSEHSKEQCLKDIFLNPHCQNSSAGNNCHHSDLCCNTENILEASSKLYVSDTKDNLPIVKESVVDPKSNVSFEKFALTILGEDNLGCKNICDSENSKCADSSSESELCSVKEVDKNALKQNAIIGISDAYLICSQTTYSTNQNSEENGSQIMQDYSSYQPSTVNNADENPGHSESQYTENWNKHSNILHDRESPESESGSASTSSDDIKPRSEDYDAGGSQDDDGSNERGISKCSTMRCHDFLGRSSSDTSTPEELKGYDGSLRLDLKMKKEHPSDLFRVNSTSDDEGPQRRPDIWIQKGVCKNSLNQKAMNCNSPFSQETEHLSSSADETEDERSEAENAAEKALSDGALQPFQGIINLAFDDINEIDHGNEKSASNKNFTRSVLLSVDECEELGSDEGESNILSRRDPMTPSDVFDKICNDHPGTEDLTCSQKESDLFNVALQNECKDLQHNSSDDLYPEGASSEKHLGKEQIPLTGKYEESGGCNYTIADCEVKSQIRPCHLELYTTETLSDSQKFCCAKTVNICKSQFLDHQGKDNHTPPTENCNSAGNIDSLAQICMYEHRPSKSLSPIYEVDPDQRIEQIIEANLDSDFEDQLFVERDWILLKQLLADHSSDVDIINSVPEDLSLAQYLINQTLLLSREHSKSQGKSQGDTSSRWGDATSPYDDSTSVTMTSFSPDDCSSPHGEWTILELETHH</sequence>
<dbReference type="Gene3D" id="3.30.710.10">
    <property type="entry name" value="Potassium Channel Kv1.1, Chain A"/>
    <property type="match status" value="2"/>
</dbReference>
<dbReference type="PANTHER" id="PTHR22427:SF2">
    <property type="entry name" value="BTB_POZ DOMAIN-CONTAINING PROTEIN 8"/>
    <property type="match status" value="1"/>
</dbReference>
<feature type="compositionally biased region" description="Polar residues" evidence="1">
    <location>
        <begin position="1251"/>
        <end position="1266"/>
    </location>
</feature>
<feature type="region of interest" description="Disordered" evidence="1">
    <location>
        <begin position="506"/>
        <end position="527"/>
    </location>
</feature>
<feature type="region of interest" description="Disordered" evidence="1">
    <location>
        <begin position="1251"/>
        <end position="1280"/>
    </location>
</feature>
<feature type="compositionally biased region" description="Polar residues" evidence="1">
    <location>
        <begin position="700"/>
        <end position="716"/>
    </location>
</feature>
<dbReference type="SUPFAM" id="SSF54695">
    <property type="entry name" value="POZ domain"/>
    <property type="match status" value="2"/>
</dbReference>
<dbReference type="PANTHER" id="PTHR22427">
    <property type="entry name" value="GH15728P"/>
    <property type="match status" value="1"/>
</dbReference>
<organism evidence="3 4">
    <name type="scientific">Hymenochirus boettgeri</name>
    <name type="common">Congo dwarf clawed frog</name>
    <dbReference type="NCBI Taxonomy" id="247094"/>
    <lineage>
        <taxon>Eukaryota</taxon>
        <taxon>Metazoa</taxon>
        <taxon>Chordata</taxon>
        <taxon>Craniata</taxon>
        <taxon>Vertebrata</taxon>
        <taxon>Euteleostomi</taxon>
        <taxon>Amphibia</taxon>
        <taxon>Batrachia</taxon>
        <taxon>Anura</taxon>
        <taxon>Pipoidea</taxon>
        <taxon>Pipidae</taxon>
        <taxon>Pipinae</taxon>
        <taxon>Hymenochirus</taxon>
    </lineage>
</organism>
<dbReference type="Proteomes" id="UP000812440">
    <property type="component" value="Chromosome 4"/>
</dbReference>
<feature type="compositionally biased region" description="Low complexity" evidence="1">
    <location>
        <begin position="1134"/>
        <end position="1143"/>
    </location>
</feature>
<name>A0A8T2J028_9PIPI</name>
<feature type="compositionally biased region" description="Polar residues" evidence="1">
    <location>
        <begin position="624"/>
        <end position="656"/>
    </location>
</feature>
<dbReference type="SMART" id="SM00225">
    <property type="entry name" value="BTB"/>
    <property type="match status" value="2"/>
</dbReference>
<dbReference type="InterPro" id="IPR000210">
    <property type="entry name" value="BTB/POZ_dom"/>
</dbReference>
<feature type="region of interest" description="Disordered" evidence="1">
    <location>
        <begin position="1097"/>
        <end position="1116"/>
    </location>
</feature>
<feature type="compositionally biased region" description="Polar residues" evidence="1">
    <location>
        <begin position="753"/>
        <end position="764"/>
    </location>
</feature>
<dbReference type="Pfam" id="PF15363">
    <property type="entry name" value="BTBD8_C"/>
    <property type="match status" value="1"/>
</dbReference>
<reference evidence="3" key="1">
    <citation type="thesis" date="2020" institute="ProQuest LLC" country="789 East Eisenhower Parkway, Ann Arbor, MI, USA">
        <title>Comparative Genomics and Chromosome Evolution.</title>
        <authorList>
            <person name="Mudd A.B."/>
        </authorList>
    </citation>
    <scope>NUCLEOTIDE SEQUENCE</scope>
    <source>
        <strain evidence="3">Female2</strain>
        <tissue evidence="3">Blood</tissue>
    </source>
</reference>
<evidence type="ECO:0000259" key="2">
    <source>
        <dbReference type="PROSITE" id="PS50097"/>
    </source>
</evidence>
<feature type="compositionally biased region" description="Polar residues" evidence="1">
    <location>
        <begin position="804"/>
        <end position="814"/>
    </location>
</feature>
<dbReference type="PROSITE" id="PS50097">
    <property type="entry name" value="BTB"/>
    <property type="match status" value="2"/>
</dbReference>
<dbReference type="InterPro" id="IPR043225">
    <property type="entry name" value="BACK_BTBD8"/>
</dbReference>